<dbReference type="KEGG" id="mno:Mnod_6939"/>
<reference evidence="2 3" key="1">
    <citation type="submission" date="2009-01" db="EMBL/GenBank/DDBJ databases">
        <title>Complete sequence of chromosome of Methylobacterium nodulans ORS 2060.</title>
        <authorList>
            <consortium name="US DOE Joint Genome Institute"/>
            <person name="Lucas S."/>
            <person name="Copeland A."/>
            <person name="Lapidus A."/>
            <person name="Glavina del Rio T."/>
            <person name="Dalin E."/>
            <person name="Tice H."/>
            <person name="Bruce D."/>
            <person name="Goodwin L."/>
            <person name="Pitluck S."/>
            <person name="Sims D."/>
            <person name="Brettin T."/>
            <person name="Detter J.C."/>
            <person name="Han C."/>
            <person name="Larimer F."/>
            <person name="Land M."/>
            <person name="Hauser L."/>
            <person name="Kyrpides N."/>
            <person name="Ivanova N."/>
            <person name="Marx C.J."/>
            <person name="Richardson P."/>
        </authorList>
    </citation>
    <scope>NUCLEOTIDE SEQUENCE [LARGE SCALE GENOMIC DNA]</scope>
    <source>
        <strain evidence="3">LMG 21967 / CNCM I-2342 / ORS 2060</strain>
    </source>
</reference>
<evidence type="ECO:0000313" key="2">
    <source>
        <dbReference type="EMBL" id="ACL61684.1"/>
    </source>
</evidence>
<evidence type="ECO:0000313" key="3">
    <source>
        <dbReference type="Proteomes" id="UP000008207"/>
    </source>
</evidence>
<keyword evidence="1" id="KW-1133">Transmembrane helix</keyword>
<gene>
    <name evidence="2" type="ordered locus">Mnod_6939</name>
</gene>
<dbReference type="EMBL" id="CP001349">
    <property type="protein sequence ID" value="ACL61684.1"/>
    <property type="molecule type" value="Genomic_DNA"/>
</dbReference>
<feature type="transmembrane region" description="Helical" evidence="1">
    <location>
        <begin position="12"/>
        <end position="32"/>
    </location>
</feature>
<sequence>MNVHSPVNERSFTPLEANVLFAAGGIGCLLFSRGEREEQGLRAALYRILGVAVPALAVPLVLTVLVAP</sequence>
<protein>
    <submittedName>
        <fullName evidence="2">Uncharacterized protein</fullName>
    </submittedName>
</protein>
<accession>B8IHM1</accession>
<evidence type="ECO:0000256" key="1">
    <source>
        <dbReference type="SAM" id="Phobius"/>
    </source>
</evidence>
<dbReference type="HOGENOM" id="CLU_2789167_0_0_5"/>
<name>B8IHM1_METNO</name>
<dbReference type="AlphaFoldDB" id="B8IHM1"/>
<keyword evidence="1" id="KW-0472">Membrane</keyword>
<keyword evidence="3" id="KW-1185">Reference proteome</keyword>
<dbReference type="Proteomes" id="UP000008207">
    <property type="component" value="Chromosome"/>
</dbReference>
<dbReference type="STRING" id="460265.Mnod_6939"/>
<proteinExistence type="predicted"/>
<keyword evidence="1" id="KW-0812">Transmembrane</keyword>
<feature type="transmembrane region" description="Helical" evidence="1">
    <location>
        <begin position="44"/>
        <end position="67"/>
    </location>
</feature>
<organism evidence="2 3">
    <name type="scientific">Methylobacterium nodulans (strain LMG 21967 / CNCM I-2342 / ORS 2060)</name>
    <dbReference type="NCBI Taxonomy" id="460265"/>
    <lineage>
        <taxon>Bacteria</taxon>
        <taxon>Pseudomonadati</taxon>
        <taxon>Pseudomonadota</taxon>
        <taxon>Alphaproteobacteria</taxon>
        <taxon>Hyphomicrobiales</taxon>
        <taxon>Methylobacteriaceae</taxon>
        <taxon>Methylobacterium</taxon>
    </lineage>
</organism>